<dbReference type="RefSeq" id="WP_126691409.1">
    <property type="nucleotide sequence ID" value="NZ_RXOF01000001.1"/>
</dbReference>
<dbReference type="PROSITE" id="PS51257">
    <property type="entry name" value="PROKAR_LIPOPROTEIN"/>
    <property type="match status" value="1"/>
</dbReference>
<dbReference type="EMBL" id="RXOF01000001">
    <property type="protein sequence ID" value="RTQ53482.1"/>
    <property type="molecule type" value="Genomic_DNA"/>
</dbReference>
<organism evidence="1 2">
    <name type="scientific">Hymenobacter gummosus</name>
    <dbReference type="NCBI Taxonomy" id="1776032"/>
    <lineage>
        <taxon>Bacteria</taxon>
        <taxon>Pseudomonadati</taxon>
        <taxon>Bacteroidota</taxon>
        <taxon>Cytophagia</taxon>
        <taxon>Cytophagales</taxon>
        <taxon>Hymenobacteraceae</taxon>
        <taxon>Hymenobacter</taxon>
    </lineage>
</organism>
<proteinExistence type="predicted"/>
<sequence>MKRVACLVLLPLLFSCRKDHSSYEQRAVTSYIRRTMDKRGLDFDADYIPVSWDTLAVSRRDSLLWYIGPVPAPAAVAALPRYQRKRLEQAVASRAYRDTTRIGTYVVHVFRWKGEDNRLSTDTLRYLVFRNGLMVRSFR</sequence>
<accession>A0A3S0HCI2</accession>
<gene>
    <name evidence="1" type="ORF">EJV47_01710</name>
</gene>
<evidence type="ECO:0000313" key="1">
    <source>
        <dbReference type="EMBL" id="RTQ53482.1"/>
    </source>
</evidence>
<reference evidence="1 2" key="1">
    <citation type="submission" date="2018-12" db="EMBL/GenBank/DDBJ databases">
        <title>Hymenobacter gummosus sp. nov., isolated from a spring.</title>
        <authorList>
            <person name="Nie L."/>
        </authorList>
    </citation>
    <scope>NUCLEOTIDE SEQUENCE [LARGE SCALE GENOMIC DNA]</scope>
    <source>
        <strain evidence="1 2">KCTC 52166</strain>
    </source>
</reference>
<comment type="caution">
    <text evidence="1">The sequence shown here is derived from an EMBL/GenBank/DDBJ whole genome shotgun (WGS) entry which is preliminary data.</text>
</comment>
<name>A0A3S0HCI2_9BACT</name>
<protein>
    <submittedName>
        <fullName evidence="1">Uncharacterized protein</fullName>
    </submittedName>
</protein>
<dbReference type="Proteomes" id="UP000282184">
    <property type="component" value="Unassembled WGS sequence"/>
</dbReference>
<keyword evidence="2" id="KW-1185">Reference proteome</keyword>
<dbReference type="AlphaFoldDB" id="A0A3S0HCI2"/>
<evidence type="ECO:0000313" key="2">
    <source>
        <dbReference type="Proteomes" id="UP000282184"/>
    </source>
</evidence>